<dbReference type="InterPro" id="IPR037171">
    <property type="entry name" value="NagB/RpiA_transferase-like"/>
</dbReference>
<accession>A0A0N4ZAF1</accession>
<proteinExistence type="predicted"/>
<keyword evidence="2" id="KW-1185">Reference proteome</keyword>
<dbReference type="PANTHER" id="PTHR13707">
    <property type="entry name" value="KETOACID-COENZYME A TRANSFERASE"/>
    <property type="match status" value="1"/>
</dbReference>
<dbReference type="STRING" id="131310.A0A0N4ZAF1"/>
<dbReference type="Gene3D" id="3.40.1080.10">
    <property type="entry name" value="Glutaconate Coenzyme A-transferase"/>
    <property type="match status" value="2"/>
</dbReference>
<dbReference type="SMART" id="SM00882">
    <property type="entry name" value="CoA_trans"/>
    <property type="match status" value="2"/>
</dbReference>
<dbReference type="AlphaFoldDB" id="A0A0N4ZAF1"/>
<dbReference type="Proteomes" id="UP000038045">
    <property type="component" value="Unplaced"/>
</dbReference>
<dbReference type="PANTHER" id="PTHR13707:SF60">
    <property type="entry name" value="ACETATE COA-TRANSFERASE SUBUNIT ALPHA"/>
    <property type="match status" value="1"/>
</dbReference>
<name>A0A0N4ZAF1_PARTI</name>
<evidence type="ECO:0000313" key="3">
    <source>
        <dbReference type="WBParaSite" id="PTRK_0000442900.1"/>
    </source>
</evidence>
<keyword evidence="1" id="KW-0808">Transferase</keyword>
<dbReference type="SUPFAM" id="SSF100950">
    <property type="entry name" value="NagB/RpiA/CoA transferase-like"/>
    <property type="match status" value="3"/>
</dbReference>
<evidence type="ECO:0000313" key="2">
    <source>
        <dbReference type="Proteomes" id="UP000038045"/>
    </source>
</evidence>
<evidence type="ECO:0000256" key="1">
    <source>
        <dbReference type="ARBA" id="ARBA00022679"/>
    </source>
</evidence>
<dbReference type="GO" id="GO:0008410">
    <property type="term" value="F:CoA-transferase activity"/>
    <property type="evidence" value="ECO:0007669"/>
    <property type="project" value="InterPro"/>
</dbReference>
<sequence>MMSSDAKERMLRRAAKDILSGMTVNLGIGLPTEVLQYVAPDMPVCLHSENGIAGVGPSRSYDEADRNLIDAGGAYVSRVAGTAFFDSAVSFSIVRSGRLDLTMLGAFEVAANGDLANWIIAEKSDPFGNLLFAATARNFNPLMAMAAGKTIVEAEQVVPFGQIAPDAVHLSDAKERMLRRAAKDILSGMTVNLGIGLPTEVLQYVAPDMPVCLHSENGIAGVGPSRSYDEADRNLIDAGGAYVSRVAGTAFFDSAVSFSIVRSGRLDLTMLGAFEVAANGDLANWIIPGKFSPGMGGAIELAQKARQVAVVMMHTDRKG</sequence>
<protein>
    <submittedName>
        <fullName evidence="3">3-oxoacid CoA-transferase</fullName>
    </submittedName>
</protein>
<organism evidence="2 3">
    <name type="scientific">Parastrongyloides trichosuri</name>
    <name type="common">Possum-specific nematode worm</name>
    <dbReference type="NCBI Taxonomy" id="131310"/>
    <lineage>
        <taxon>Eukaryota</taxon>
        <taxon>Metazoa</taxon>
        <taxon>Ecdysozoa</taxon>
        <taxon>Nematoda</taxon>
        <taxon>Chromadorea</taxon>
        <taxon>Rhabditida</taxon>
        <taxon>Tylenchina</taxon>
        <taxon>Panagrolaimomorpha</taxon>
        <taxon>Strongyloidoidea</taxon>
        <taxon>Strongyloididae</taxon>
        <taxon>Parastrongyloides</taxon>
    </lineage>
</organism>
<dbReference type="Pfam" id="PF01144">
    <property type="entry name" value="CoA_trans"/>
    <property type="match status" value="2"/>
</dbReference>
<dbReference type="WBParaSite" id="PTRK_0000442900.1">
    <property type="protein sequence ID" value="PTRK_0000442900.1"/>
    <property type="gene ID" value="PTRK_0000442900"/>
</dbReference>
<dbReference type="InterPro" id="IPR004165">
    <property type="entry name" value="CoA_trans_fam_I"/>
</dbReference>
<reference evidence="3" key="1">
    <citation type="submission" date="2017-02" db="UniProtKB">
        <authorList>
            <consortium name="WormBaseParasite"/>
        </authorList>
    </citation>
    <scope>IDENTIFICATION</scope>
</reference>